<evidence type="ECO:0000256" key="1">
    <source>
        <dbReference type="SAM" id="MobiDB-lite"/>
    </source>
</evidence>
<feature type="transmembrane region" description="Helical" evidence="2">
    <location>
        <begin position="306"/>
        <end position="329"/>
    </location>
</feature>
<keyword evidence="3" id="KW-0732">Signal</keyword>
<evidence type="ECO:0000256" key="2">
    <source>
        <dbReference type="SAM" id="Phobius"/>
    </source>
</evidence>
<feature type="chain" id="PRO_5028131094" evidence="3">
    <location>
        <begin position="27"/>
        <end position="442"/>
    </location>
</feature>
<gene>
    <name evidence="5" type="primary">LOC113794089</name>
</gene>
<sequence length="442" mass="49612">MSFQPNRTLLYGILIIWMIRIETVQMTTNSSQRDEICESLRQTDGGKLKILAVGKTSRRLLLITVDFHVYDVALDSMNSALDKLYLGSKPRPLDEKYPKLSNNNSFKDIKNIIFNAFIMSDADADWICITTKSSSGRPGVNYDIDNSEVVTGWVYAGENPQVLISTSLPCQYYSLESYGSLVINRYECLTSHHVRDHPEIMPKYDNLAICYGQNETTITMERIPHQPHRRDDGGIHCRSGNAVNWPVLKGFVTGGKFYLFGEQNIYVFEEKVFLEQGQPYAVTKRSYDSFFNCPGVIPPGSFSKSYFYWIIAAIILLLLILSIILWCILVNHRRGQRIKSSLAHGKTGRSAIIGRSAINGPMSLSKMSTNIGTTRSGKSTVQVQKINRFSSKIISHASSVGSTNVTARTGINSSSPNQLKRLSTRIQSGSRRKSKLQSSRLH</sequence>
<protein>
    <submittedName>
        <fullName evidence="5">Uncharacterized protein LOC113794089</fullName>
    </submittedName>
</protein>
<dbReference type="OMA" id="ADADWIC"/>
<dbReference type="InParanoid" id="A0A6P6Y3B5"/>
<reference evidence="5" key="1">
    <citation type="submission" date="2025-08" db="UniProtKB">
        <authorList>
            <consortium name="RefSeq"/>
        </authorList>
    </citation>
    <scope>IDENTIFICATION</scope>
    <source>
        <strain evidence="5">Airmid</strain>
    </source>
</reference>
<dbReference type="Proteomes" id="UP000515146">
    <property type="component" value="Unplaced"/>
</dbReference>
<feature type="compositionally biased region" description="Basic residues" evidence="1">
    <location>
        <begin position="430"/>
        <end position="442"/>
    </location>
</feature>
<evidence type="ECO:0000256" key="3">
    <source>
        <dbReference type="SAM" id="SignalP"/>
    </source>
</evidence>
<accession>A0A6P6Y3B5</accession>
<dbReference type="AlphaFoldDB" id="A0A6P6Y3B5"/>
<name>A0A6P6Y3B5_DERPT</name>
<proteinExistence type="predicted"/>
<evidence type="ECO:0000313" key="4">
    <source>
        <dbReference type="Proteomes" id="UP000515146"/>
    </source>
</evidence>
<keyword evidence="2" id="KW-0812">Transmembrane</keyword>
<keyword evidence="2" id="KW-0472">Membrane</keyword>
<keyword evidence="2" id="KW-1133">Transmembrane helix</keyword>
<keyword evidence="4" id="KW-1185">Reference proteome</keyword>
<organism evidence="4 5">
    <name type="scientific">Dermatophagoides pteronyssinus</name>
    <name type="common">European house dust mite</name>
    <dbReference type="NCBI Taxonomy" id="6956"/>
    <lineage>
        <taxon>Eukaryota</taxon>
        <taxon>Metazoa</taxon>
        <taxon>Ecdysozoa</taxon>
        <taxon>Arthropoda</taxon>
        <taxon>Chelicerata</taxon>
        <taxon>Arachnida</taxon>
        <taxon>Acari</taxon>
        <taxon>Acariformes</taxon>
        <taxon>Sarcoptiformes</taxon>
        <taxon>Astigmata</taxon>
        <taxon>Psoroptidia</taxon>
        <taxon>Analgoidea</taxon>
        <taxon>Pyroglyphidae</taxon>
        <taxon>Dermatophagoidinae</taxon>
        <taxon>Dermatophagoides</taxon>
    </lineage>
</organism>
<feature type="signal peptide" evidence="3">
    <location>
        <begin position="1"/>
        <end position="26"/>
    </location>
</feature>
<dbReference type="KEGG" id="dpte:113794089"/>
<dbReference type="OrthoDB" id="6508362at2759"/>
<dbReference type="RefSeq" id="XP_027199977.1">
    <property type="nucleotide sequence ID" value="XM_027344176.1"/>
</dbReference>
<feature type="region of interest" description="Disordered" evidence="1">
    <location>
        <begin position="423"/>
        <end position="442"/>
    </location>
</feature>
<evidence type="ECO:0000313" key="5">
    <source>
        <dbReference type="RefSeq" id="XP_027199977.1"/>
    </source>
</evidence>